<evidence type="ECO:0000313" key="10">
    <source>
        <dbReference type="Proteomes" id="UP001221217"/>
    </source>
</evidence>
<dbReference type="InterPro" id="IPR051788">
    <property type="entry name" value="MFS_Transporter"/>
</dbReference>
<keyword evidence="4 7" id="KW-0812">Transmembrane</keyword>
<dbReference type="Gene3D" id="1.20.1250.20">
    <property type="entry name" value="MFS general substrate transporter like domains"/>
    <property type="match status" value="1"/>
</dbReference>
<reference evidence="9 10" key="1">
    <citation type="submission" date="2022-12" db="EMBL/GenBank/DDBJ databases">
        <title>Metagenome assembled genome from gulf of manar.</title>
        <authorList>
            <person name="Kohli P."/>
            <person name="Pk S."/>
            <person name="Venkata Ramana C."/>
            <person name="Sasikala C."/>
        </authorList>
    </citation>
    <scope>NUCLEOTIDE SEQUENCE [LARGE SCALE GENOMIC DNA]</scope>
    <source>
        <strain evidence="9">JB008</strain>
    </source>
</reference>
<feature type="transmembrane region" description="Helical" evidence="7">
    <location>
        <begin position="99"/>
        <end position="122"/>
    </location>
</feature>
<feature type="transmembrane region" description="Helical" evidence="7">
    <location>
        <begin position="47"/>
        <end position="69"/>
    </location>
</feature>
<dbReference type="Proteomes" id="UP001221217">
    <property type="component" value="Unassembled WGS sequence"/>
</dbReference>
<dbReference type="PANTHER" id="PTHR23514:SF3">
    <property type="entry name" value="BYPASS OF STOP CODON PROTEIN 6"/>
    <property type="match status" value="1"/>
</dbReference>
<evidence type="ECO:0000256" key="3">
    <source>
        <dbReference type="ARBA" id="ARBA00022448"/>
    </source>
</evidence>
<feature type="domain" description="Major facilitator superfamily (MFS) profile" evidence="8">
    <location>
        <begin position="10"/>
        <end position="390"/>
    </location>
</feature>
<organism evidence="9 10">
    <name type="scientific">Candidatus Thalassospirochaeta sargassi</name>
    <dbReference type="NCBI Taxonomy" id="3119039"/>
    <lineage>
        <taxon>Bacteria</taxon>
        <taxon>Pseudomonadati</taxon>
        <taxon>Spirochaetota</taxon>
        <taxon>Spirochaetia</taxon>
        <taxon>Spirochaetales</taxon>
        <taxon>Spirochaetaceae</taxon>
        <taxon>Candidatus Thalassospirochaeta</taxon>
    </lineage>
</organism>
<feature type="transmembrane region" description="Helical" evidence="7">
    <location>
        <begin position="358"/>
        <end position="378"/>
    </location>
</feature>
<sequence length="390" mass="42247">MIDDAMRTRIDRCAYATMLIYAASVNILPIALVRISEELSINLTQAGVLGFITSIEQFFVLILSIFAAARFGKIRILRVALLIMAVGLTAFAFSRSYIMALSLIIIVGFGNAMIEAVITPLVSDLHPQNVGGRMNLLHSFWPIGICIGVLVFGELLTRGVSWRALFVGVAIISVLIFMTYPGARKASLPPSRADLGHLGEILKLPRFWMFGVAMFFAGAAEFSFAYWAASYIQINFNTAPRAGAFGAAAFALGMAVGRMSVARLAKYWDLKMIINVSAVCGFLFSLTFFLINSPMVIYGYLFVVGLFIACLWPSIQSYAASVIAVDPTVLMVFLSCFGIPGTSAAALAMGIIGDAAGLRTAYIVAPVFLFLVVIFLSLEGRFGVKRQKAE</sequence>
<comment type="caution">
    <text evidence="9">The sequence shown here is derived from an EMBL/GenBank/DDBJ whole genome shotgun (WGS) entry which is preliminary data.</text>
</comment>
<feature type="transmembrane region" description="Helical" evidence="7">
    <location>
        <begin position="241"/>
        <end position="261"/>
    </location>
</feature>
<dbReference type="PROSITE" id="PS50850">
    <property type="entry name" value="MFS"/>
    <property type="match status" value="1"/>
</dbReference>
<dbReference type="AlphaFoldDB" id="A0AAJ1MNQ0"/>
<feature type="transmembrane region" description="Helical" evidence="7">
    <location>
        <begin position="273"/>
        <end position="291"/>
    </location>
</feature>
<dbReference type="InterPro" id="IPR011701">
    <property type="entry name" value="MFS"/>
</dbReference>
<dbReference type="EMBL" id="JAQQAL010000040">
    <property type="protein sequence ID" value="MDC7228080.1"/>
    <property type="molecule type" value="Genomic_DNA"/>
</dbReference>
<evidence type="ECO:0000256" key="7">
    <source>
        <dbReference type="SAM" id="Phobius"/>
    </source>
</evidence>
<dbReference type="GO" id="GO:0016020">
    <property type="term" value="C:membrane"/>
    <property type="evidence" value="ECO:0007669"/>
    <property type="project" value="TreeGrafter"/>
</dbReference>
<keyword evidence="6 7" id="KW-0472">Membrane</keyword>
<protein>
    <submittedName>
        <fullName evidence="9">MFS transporter</fullName>
    </submittedName>
</protein>
<dbReference type="PANTHER" id="PTHR23514">
    <property type="entry name" value="BYPASS OF STOP CODON PROTEIN 6"/>
    <property type="match status" value="1"/>
</dbReference>
<keyword evidence="3" id="KW-0813">Transport</keyword>
<feature type="transmembrane region" description="Helical" evidence="7">
    <location>
        <begin position="12"/>
        <end position="35"/>
    </location>
</feature>
<comment type="subcellular location">
    <subcellularLocation>
        <location evidence="1">Endomembrane system</location>
        <topology evidence="1">Multi-pass membrane protein</topology>
    </subcellularLocation>
</comment>
<dbReference type="Pfam" id="PF07690">
    <property type="entry name" value="MFS_1"/>
    <property type="match status" value="1"/>
</dbReference>
<evidence type="ECO:0000256" key="1">
    <source>
        <dbReference type="ARBA" id="ARBA00004127"/>
    </source>
</evidence>
<feature type="transmembrane region" description="Helical" evidence="7">
    <location>
        <begin position="76"/>
        <end position="93"/>
    </location>
</feature>
<feature type="transmembrane region" description="Helical" evidence="7">
    <location>
        <begin position="327"/>
        <end position="352"/>
    </location>
</feature>
<dbReference type="GO" id="GO:0012505">
    <property type="term" value="C:endomembrane system"/>
    <property type="evidence" value="ECO:0007669"/>
    <property type="project" value="UniProtKB-SubCell"/>
</dbReference>
<evidence type="ECO:0000313" key="9">
    <source>
        <dbReference type="EMBL" id="MDC7228080.1"/>
    </source>
</evidence>
<feature type="transmembrane region" description="Helical" evidence="7">
    <location>
        <begin position="297"/>
        <end position="315"/>
    </location>
</feature>
<evidence type="ECO:0000256" key="5">
    <source>
        <dbReference type="ARBA" id="ARBA00022989"/>
    </source>
</evidence>
<gene>
    <name evidence="9" type="ORF">PQJ61_15055</name>
</gene>
<feature type="transmembrane region" description="Helical" evidence="7">
    <location>
        <begin position="207"/>
        <end position="229"/>
    </location>
</feature>
<feature type="transmembrane region" description="Helical" evidence="7">
    <location>
        <begin position="164"/>
        <end position="183"/>
    </location>
</feature>
<evidence type="ECO:0000256" key="2">
    <source>
        <dbReference type="ARBA" id="ARBA00008335"/>
    </source>
</evidence>
<dbReference type="GO" id="GO:0022857">
    <property type="term" value="F:transmembrane transporter activity"/>
    <property type="evidence" value="ECO:0007669"/>
    <property type="project" value="InterPro"/>
</dbReference>
<feature type="transmembrane region" description="Helical" evidence="7">
    <location>
        <begin position="134"/>
        <end position="152"/>
    </location>
</feature>
<name>A0AAJ1MNQ0_9SPIO</name>
<dbReference type="InterPro" id="IPR036259">
    <property type="entry name" value="MFS_trans_sf"/>
</dbReference>
<dbReference type="InterPro" id="IPR020846">
    <property type="entry name" value="MFS_dom"/>
</dbReference>
<comment type="similarity">
    <text evidence="2">Belongs to the major facilitator superfamily.</text>
</comment>
<keyword evidence="5 7" id="KW-1133">Transmembrane helix</keyword>
<evidence type="ECO:0000256" key="6">
    <source>
        <dbReference type="ARBA" id="ARBA00023136"/>
    </source>
</evidence>
<accession>A0AAJ1MNQ0</accession>
<evidence type="ECO:0000259" key="8">
    <source>
        <dbReference type="PROSITE" id="PS50850"/>
    </source>
</evidence>
<dbReference type="SUPFAM" id="SSF103473">
    <property type="entry name" value="MFS general substrate transporter"/>
    <property type="match status" value="1"/>
</dbReference>
<evidence type="ECO:0000256" key="4">
    <source>
        <dbReference type="ARBA" id="ARBA00022692"/>
    </source>
</evidence>
<proteinExistence type="inferred from homology"/>